<reference evidence="1" key="3">
    <citation type="submission" date="2025-09" db="UniProtKB">
        <authorList>
            <consortium name="Ensembl"/>
        </authorList>
    </citation>
    <scope>IDENTIFICATION</scope>
</reference>
<evidence type="ECO:0000313" key="2">
    <source>
        <dbReference type="Proteomes" id="UP000472271"/>
    </source>
</evidence>
<protein>
    <submittedName>
        <fullName evidence="1">Uncharacterized protein</fullName>
    </submittedName>
</protein>
<dbReference type="InParanoid" id="A0A672YIU5"/>
<evidence type="ECO:0000313" key="1">
    <source>
        <dbReference type="Ensembl" id="ENSSORP00005004491.1"/>
    </source>
</evidence>
<dbReference type="Ensembl" id="ENSSORT00005004625.1">
    <property type="protein sequence ID" value="ENSSORP00005004491.1"/>
    <property type="gene ID" value="ENSSORG00005002726.1"/>
</dbReference>
<keyword evidence="2" id="KW-1185">Reference proteome</keyword>
<proteinExistence type="predicted"/>
<dbReference type="Proteomes" id="UP000472271">
    <property type="component" value="Chromosome 6"/>
</dbReference>
<name>A0A672YIU5_9TELE</name>
<accession>A0A672YIU5</accession>
<reference evidence="1" key="1">
    <citation type="submission" date="2019-06" db="EMBL/GenBank/DDBJ databases">
        <authorList>
            <consortium name="Wellcome Sanger Institute Data Sharing"/>
        </authorList>
    </citation>
    <scope>NUCLEOTIDE SEQUENCE [LARGE SCALE GENOMIC DNA]</scope>
</reference>
<dbReference type="AlphaFoldDB" id="A0A672YIU5"/>
<organism evidence="1 2">
    <name type="scientific">Sphaeramia orbicularis</name>
    <name type="common">orbiculate cardinalfish</name>
    <dbReference type="NCBI Taxonomy" id="375764"/>
    <lineage>
        <taxon>Eukaryota</taxon>
        <taxon>Metazoa</taxon>
        <taxon>Chordata</taxon>
        <taxon>Craniata</taxon>
        <taxon>Vertebrata</taxon>
        <taxon>Euteleostomi</taxon>
        <taxon>Actinopterygii</taxon>
        <taxon>Neopterygii</taxon>
        <taxon>Teleostei</taxon>
        <taxon>Neoteleostei</taxon>
        <taxon>Acanthomorphata</taxon>
        <taxon>Gobiaria</taxon>
        <taxon>Kurtiformes</taxon>
        <taxon>Apogonoidei</taxon>
        <taxon>Apogonidae</taxon>
        <taxon>Apogoninae</taxon>
        <taxon>Sphaeramia</taxon>
    </lineage>
</organism>
<sequence>MRRKHRGGSVFRFNAVIHSSINHKFSSNIDKQTNQSPVECVRLSGAVLCSSPVVWMQSNLTTEVGGTFTGGELN</sequence>
<reference evidence="1" key="2">
    <citation type="submission" date="2025-08" db="UniProtKB">
        <authorList>
            <consortium name="Ensembl"/>
        </authorList>
    </citation>
    <scope>IDENTIFICATION</scope>
</reference>